<evidence type="ECO:0000313" key="3">
    <source>
        <dbReference type="EMBL" id="SON56555.1"/>
    </source>
</evidence>
<dbReference type="Pfam" id="PF21028">
    <property type="entry name" value="DUF1285_C"/>
    <property type="match status" value="1"/>
</dbReference>
<evidence type="ECO:0000259" key="2">
    <source>
        <dbReference type="Pfam" id="PF21028"/>
    </source>
</evidence>
<evidence type="ECO:0000259" key="1">
    <source>
        <dbReference type="Pfam" id="PF06938"/>
    </source>
</evidence>
<feature type="domain" description="DUF1285" evidence="1">
    <location>
        <begin position="28"/>
        <end position="95"/>
    </location>
</feature>
<dbReference type="InterPro" id="IPR023361">
    <property type="entry name" value="DUF1285_beta_roll_sf"/>
</dbReference>
<reference evidence="4" key="1">
    <citation type="submission" date="2017-09" db="EMBL/GenBank/DDBJ databases">
        <title>Genome sequence of Nannocystis excedens DSM 71.</title>
        <authorList>
            <person name="Blom J."/>
        </authorList>
    </citation>
    <scope>NUCLEOTIDE SEQUENCE [LARGE SCALE GENOMIC DNA]</scope>
    <source>
        <strain evidence="4">type strain: E19</strain>
    </source>
</reference>
<protein>
    <recommendedName>
        <fullName evidence="5">DUF1285 domain-containing protein</fullName>
    </recommendedName>
</protein>
<dbReference type="Proteomes" id="UP000223606">
    <property type="component" value="Chromosome 1"/>
</dbReference>
<gene>
    <name evidence="3" type="ORF">HDIA_3014</name>
</gene>
<dbReference type="PIRSF" id="PIRSF029557">
    <property type="entry name" value="UCP029557"/>
    <property type="match status" value="1"/>
</dbReference>
<dbReference type="EMBL" id="LT960614">
    <property type="protein sequence ID" value="SON56555.1"/>
    <property type="molecule type" value="Genomic_DNA"/>
</dbReference>
<dbReference type="KEGG" id="hdi:HDIA_3014"/>
<keyword evidence="4" id="KW-1185">Reference proteome</keyword>
<evidence type="ECO:0008006" key="5">
    <source>
        <dbReference type="Google" id="ProtNLM"/>
    </source>
</evidence>
<dbReference type="Pfam" id="PF06938">
    <property type="entry name" value="DUF1285_N"/>
    <property type="match status" value="1"/>
</dbReference>
<dbReference type="Gene3D" id="3.10.540.10">
    <property type="entry name" value="duf1285 like domain"/>
    <property type="match status" value="1"/>
</dbReference>
<evidence type="ECO:0000313" key="4">
    <source>
        <dbReference type="Proteomes" id="UP000223606"/>
    </source>
</evidence>
<sequence length="193" mass="21388">MKLSGNDDGLNALAALLRRAAPGHDRLPPVEQWNPPDCGPVDIRIDRDGVWSYMGSPIRRDALVRLFSTVLTRGDDGLYRLVTPVEKMTISVEDVPFLAVEMHAGGKGRDQVLTFRTNLGDVVSADRDHPLRFAGDAEHAFVPYVMVRRGLEARLTRALAFDLADLVDNDDEGRDGFWSGGAFFPIDLEQEPM</sequence>
<dbReference type="InterPro" id="IPR048341">
    <property type="entry name" value="DUF1285_N"/>
</dbReference>
<proteinExistence type="predicted"/>
<dbReference type="OrthoDB" id="3078366at2"/>
<organism evidence="3 4">
    <name type="scientific">Hartmannibacter diazotrophicus</name>
    <dbReference type="NCBI Taxonomy" id="1482074"/>
    <lineage>
        <taxon>Bacteria</taxon>
        <taxon>Pseudomonadati</taxon>
        <taxon>Pseudomonadota</taxon>
        <taxon>Alphaproteobacteria</taxon>
        <taxon>Hyphomicrobiales</taxon>
        <taxon>Pleomorphomonadaceae</taxon>
        <taxon>Hartmannibacter</taxon>
    </lineage>
</organism>
<dbReference type="AlphaFoldDB" id="A0A2C9DAC8"/>
<feature type="domain" description="DUF1285" evidence="2">
    <location>
        <begin position="96"/>
        <end position="186"/>
    </location>
</feature>
<dbReference type="Gene3D" id="2.30.270.10">
    <property type="entry name" value="duf1285 protein"/>
    <property type="match status" value="1"/>
</dbReference>
<accession>A0A2C9DAC8</accession>
<dbReference type="InterPro" id="IPR048342">
    <property type="entry name" value="DUF1285_C"/>
</dbReference>
<dbReference type="InterPro" id="IPR010707">
    <property type="entry name" value="DUF1285"/>
</dbReference>
<dbReference type="RefSeq" id="WP_099558932.1">
    <property type="nucleotide sequence ID" value="NZ_LT960614.1"/>
</dbReference>
<name>A0A2C9DAC8_9HYPH</name>